<comment type="caution">
    <text evidence="1">The sequence shown here is derived from an EMBL/GenBank/DDBJ whole genome shotgun (WGS) entry which is preliminary data.</text>
</comment>
<gene>
    <name evidence="1" type="ORF">LCGC14_2084530</name>
</gene>
<dbReference type="AlphaFoldDB" id="A0A0F9EEG3"/>
<name>A0A0F9EEG3_9ZZZZ</name>
<reference evidence="1" key="1">
    <citation type="journal article" date="2015" name="Nature">
        <title>Complex archaea that bridge the gap between prokaryotes and eukaryotes.</title>
        <authorList>
            <person name="Spang A."/>
            <person name="Saw J.H."/>
            <person name="Jorgensen S.L."/>
            <person name="Zaremba-Niedzwiedzka K."/>
            <person name="Martijn J."/>
            <person name="Lind A.E."/>
            <person name="van Eijk R."/>
            <person name="Schleper C."/>
            <person name="Guy L."/>
            <person name="Ettema T.J."/>
        </authorList>
    </citation>
    <scope>NUCLEOTIDE SEQUENCE</scope>
</reference>
<sequence length="71" mass="7523">MKPLLTMTVTIAQDVLGLYVEGSVGDNPTVIRVPDEASAKMAAAKLLASWAQWLAGEAAIDSNDKPKVILQ</sequence>
<accession>A0A0F9EEG3</accession>
<evidence type="ECO:0000313" key="1">
    <source>
        <dbReference type="EMBL" id="KKL72478.1"/>
    </source>
</evidence>
<dbReference type="EMBL" id="LAZR01025262">
    <property type="protein sequence ID" value="KKL72478.1"/>
    <property type="molecule type" value="Genomic_DNA"/>
</dbReference>
<proteinExistence type="predicted"/>
<organism evidence="1">
    <name type="scientific">marine sediment metagenome</name>
    <dbReference type="NCBI Taxonomy" id="412755"/>
    <lineage>
        <taxon>unclassified sequences</taxon>
        <taxon>metagenomes</taxon>
        <taxon>ecological metagenomes</taxon>
    </lineage>
</organism>
<protein>
    <submittedName>
        <fullName evidence="1">Uncharacterized protein</fullName>
    </submittedName>
</protein>